<feature type="transmembrane region" description="Helical" evidence="6">
    <location>
        <begin position="248"/>
        <end position="268"/>
    </location>
</feature>
<feature type="transmembrane region" description="Helical" evidence="6">
    <location>
        <begin position="123"/>
        <end position="146"/>
    </location>
</feature>
<keyword evidence="5 6" id="KW-0472">Membrane</keyword>
<feature type="domain" description="PAS" evidence="7">
    <location>
        <begin position="309"/>
        <end position="383"/>
    </location>
</feature>
<dbReference type="InterPro" id="IPR035965">
    <property type="entry name" value="PAS-like_dom_sf"/>
</dbReference>
<feature type="transmembrane region" description="Helical" evidence="6">
    <location>
        <begin position="94"/>
        <end position="111"/>
    </location>
</feature>
<dbReference type="SUPFAM" id="SSF55785">
    <property type="entry name" value="PYP-like sensor domain (PAS domain)"/>
    <property type="match status" value="1"/>
</dbReference>
<feature type="transmembrane region" description="Helical" evidence="6">
    <location>
        <begin position="12"/>
        <end position="32"/>
    </location>
</feature>
<dbReference type="SUPFAM" id="SSF55073">
    <property type="entry name" value="Nucleotide cyclase"/>
    <property type="match status" value="1"/>
</dbReference>
<dbReference type="Proteomes" id="UP001595386">
    <property type="component" value="Unassembled WGS sequence"/>
</dbReference>
<sequence length="618" mass="68035">MHTKPQAQRPEWLIGLATMALVGLGYFAGAWLGVTQTISPEGNAIIWPPNAVALAALLLLPLHRWAWIIPAVMAAEVIADIPAFPLWAAVSFGLVNLFEVFLAASLIRWITGPRFDFDSLARGGYFLLFAPLLAAGTAALFGAAVYRGLAVEGIEYLAHWQLWWFGDALGLVLLTPLLVILARQYRDILHIWTRTRLIEAGALLLLLGVMGLVLMATADAEDGGHPLSLVLLLPPVLWAAARFGVPGAATLVAVVAAVAIARTVHGSWPLHGEEPEGAVLALQEFLAVTAIVGIGVSLLLREIETQRMRLRLFEHAMEAINDAVIITDARRPDAPIIWVNDTFETLFGYSRGEAIGRNCRFLQHGEEDQKGVKEARDALCRKQPVQTLVRNYRRDGQPLWVQLSLAPVCDSHGQVTHFVGVQHDLTELKRLEEKLEHRVAERTKALQEANRLLEQLASIDPLTGVANRRQFMTQVKKELARAQRNGTPLSLLCLDLDHFKTVNDVHGHQIGDQVLKDVASTMQENLRPTDLLARMGGEEFQILLPDADIQQASEIAERIRSAIHALEIRQQDKVVNITVSAGCAQMGQDGKDMDSLMRVGDQRLYEAKALGRDRVVTG</sequence>
<name>A0ABV7B581_9GAMM</name>
<evidence type="ECO:0000256" key="2">
    <source>
        <dbReference type="ARBA" id="ARBA00022475"/>
    </source>
</evidence>
<gene>
    <name evidence="10" type="ORF">ACFODV_11335</name>
</gene>
<feature type="domain" description="GGDEF" evidence="9">
    <location>
        <begin position="487"/>
        <end position="618"/>
    </location>
</feature>
<keyword evidence="4 6" id="KW-1133">Transmembrane helix</keyword>
<dbReference type="PROSITE" id="PS50113">
    <property type="entry name" value="PAC"/>
    <property type="match status" value="1"/>
</dbReference>
<proteinExistence type="predicted"/>
<keyword evidence="11" id="KW-1185">Reference proteome</keyword>
<evidence type="ECO:0000313" key="11">
    <source>
        <dbReference type="Proteomes" id="UP001595386"/>
    </source>
</evidence>
<evidence type="ECO:0000259" key="9">
    <source>
        <dbReference type="PROSITE" id="PS50887"/>
    </source>
</evidence>
<accession>A0ABV7B581</accession>
<dbReference type="SMART" id="SM00086">
    <property type="entry name" value="PAC"/>
    <property type="match status" value="1"/>
</dbReference>
<feature type="transmembrane region" description="Helical" evidence="6">
    <location>
        <begin position="162"/>
        <end position="185"/>
    </location>
</feature>
<dbReference type="InterPro" id="IPR007895">
    <property type="entry name" value="MASE1"/>
</dbReference>
<dbReference type="PROSITE" id="PS50887">
    <property type="entry name" value="GGDEF"/>
    <property type="match status" value="1"/>
</dbReference>
<keyword evidence="2" id="KW-1003">Cell membrane</keyword>
<dbReference type="EMBL" id="JBHRSQ010000014">
    <property type="protein sequence ID" value="MFC2992627.1"/>
    <property type="molecule type" value="Genomic_DNA"/>
</dbReference>
<dbReference type="NCBIfam" id="TIGR00254">
    <property type="entry name" value="GGDEF"/>
    <property type="match status" value="1"/>
</dbReference>
<comment type="caution">
    <text evidence="10">The sequence shown here is derived from an EMBL/GenBank/DDBJ whole genome shotgun (WGS) entry which is preliminary data.</text>
</comment>
<dbReference type="NCBIfam" id="TIGR00229">
    <property type="entry name" value="sensory_box"/>
    <property type="match status" value="1"/>
</dbReference>
<dbReference type="Pfam" id="PF00990">
    <property type="entry name" value="GGDEF"/>
    <property type="match status" value="1"/>
</dbReference>
<dbReference type="InterPro" id="IPR000160">
    <property type="entry name" value="GGDEF_dom"/>
</dbReference>
<feature type="transmembrane region" description="Helical" evidence="6">
    <location>
        <begin position="197"/>
        <end position="218"/>
    </location>
</feature>
<dbReference type="InterPro" id="IPR000700">
    <property type="entry name" value="PAS-assoc_C"/>
</dbReference>
<dbReference type="PANTHER" id="PTHR46663">
    <property type="entry name" value="DIGUANYLATE CYCLASE DGCT-RELATED"/>
    <property type="match status" value="1"/>
</dbReference>
<dbReference type="PROSITE" id="PS50112">
    <property type="entry name" value="PAS"/>
    <property type="match status" value="1"/>
</dbReference>
<keyword evidence="10" id="KW-0808">Transferase</keyword>
<keyword evidence="10" id="KW-0548">Nucleotidyltransferase</keyword>
<dbReference type="Gene3D" id="3.30.450.20">
    <property type="entry name" value="PAS domain"/>
    <property type="match status" value="1"/>
</dbReference>
<feature type="transmembrane region" description="Helical" evidence="6">
    <location>
        <begin position="280"/>
        <end position="300"/>
    </location>
</feature>
<dbReference type="CDD" id="cd00130">
    <property type="entry name" value="PAS"/>
    <property type="match status" value="1"/>
</dbReference>
<dbReference type="SMART" id="SM00267">
    <property type="entry name" value="GGDEF"/>
    <property type="match status" value="1"/>
</dbReference>
<evidence type="ECO:0000256" key="4">
    <source>
        <dbReference type="ARBA" id="ARBA00022989"/>
    </source>
</evidence>
<dbReference type="EC" id="2.7.7.65" evidence="10"/>
<dbReference type="Pfam" id="PF05231">
    <property type="entry name" value="MASE1"/>
    <property type="match status" value="1"/>
</dbReference>
<evidence type="ECO:0000313" key="10">
    <source>
        <dbReference type="EMBL" id="MFC2992627.1"/>
    </source>
</evidence>
<dbReference type="InterPro" id="IPR029787">
    <property type="entry name" value="Nucleotide_cyclase"/>
</dbReference>
<dbReference type="Pfam" id="PF13426">
    <property type="entry name" value="PAS_9"/>
    <property type="match status" value="1"/>
</dbReference>
<feature type="domain" description="PAC" evidence="8">
    <location>
        <begin position="383"/>
        <end position="437"/>
    </location>
</feature>
<dbReference type="SMART" id="SM00091">
    <property type="entry name" value="PAS"/>
    <property type="match status" value="1"/>
</dbReference>
<reference evidence="11" key="1">
    <citation type="journal article" date="2019" name="Int. J. Syst. Evol. Microbiol.">
        <title>The Global Catalogue of Microorganisms (GCM) 10K type strain sequencing project: providing services to taxonomists for standard genome sequencing and annotation.</title>
        <authorList>
            <consortium name="The Broad Institute Genomics Platform"/>
            <consortium name="The Broad Institute Genome Sequencing Center for Infectious Disease"/>
            <person name="Wu L."/>
            <person name="Ma J."/>
        </authorList>
    </citation>
    <scope>NUCLEOTIDE SEQUENCE [LARGE SCALE GENOMIC DNA]</scope>
    <source>
        <strain evidence="11">KCTC 52660</strain>
    </source>
</reference>
<evidence type="ECO:0000259" key="8">
    <source>
        <dbReference type="PROSITE" id="PS50113"/>
    </source>
</evidence>
<evidence type="ECO:0000259" key="7">
    <source>
        <dbReference type="PROSITE" id="PS50112"/>
    </source>
</evidence>
<dbReference type="PANTHER" id="PTHR46663:SF3">
    <property type="entry name" value="SLL0267 PROTEIN"/>
    <property type="match status" value="1"/>
</dbReference>
<keyword evidence="3 6" id="KW-0812">Transmembrane</keyword>
<organism evidence="10 11">
    <name type="scientific">Halomonas tibetensis</name>
    <dbReference type="NCBI Taxonomy" id="2259590"/>
    <lineage>
        <taxon>Bacteria</taxon>
        <taxon>Pseudomonadati</taxon>
        <taxon>Pseudomonadota</taxon>
        <taxon>Gammaproteobacteria</taxon>
        <taxon>Oceanospirillales</taxon>
        <taxon>Halomonadaceae</taxon>
        <taxon>Halomonas</taxon>
    </lineage>
</organism>
<dbReference type="InterPro" id="IPR043128">
    <property type="entry name" value="Rev_trsase/Diguanyl_cyclase"/>
</dbReference>
<evidence type="ECO:0000256" key="1">
    <source>
        <dbReference type="ARBA" id="ARBA00004651"/>
    </source>
</evidence>
<protein>
    <submittedName>
        <fullName evidence="10">Diguanylate cyclase</fullName>
        <ecNumber evidence="10">2.7.7.65</ecNumber>
    </submittedName>
</protein>
<feature type="transmembrane region" description="Helical" evidence="6">
    <location>
        <begin position="44"/>
        <end position="60"/>
    </location>
</feature>
<evidence type="ECO:0000256" key="6">
    <source>
        <dbReference type="SAM" id="Phobius"/>
    </source>
</evidence>
<dbReference type="CDD" id="cd01949">
    <property type="entry name" value="GGDEF"/>
    <property type="match status" value="1"/>
</dbReference>
<feature type="transmembrane region" description="Helical" evidence="6">
    <location>
        <begin position="67"/>
        <end position="88"/>
    </location>
</feature>
<dbReference type="InterPro" id="IPR000014">
    <property type="entry name" value="PAS"/>
</dbReference>
<dbReference type="Gene3D" id="3.30.70.270">
    <property type="match status" value="1"/>
</dbReference>
<evidence type="ECO:0000256" key="3">
    <source>
        <dbReference type="ARBA" id="ARBA00022692"/>
    </source>
</evidence>
<comment type="subcellular location">
    <subcellularLocation>
        <location evidence="1">Cell membrane</location>
        <topology evidence="1">Multi-pass membrane protein</topology>
    </subcellularLocation>
</comment>
<evidence type="ECO:0000256" key="5">
    <source>
        <dbReference type="ARBA" id="ARBA00023136"/>
    </source>
</evidence>
<dbReference type="RefSeq" id="WP_379759256.1">
    <property type="nucleotide sequence ID" value="NZ_JBHRSQ010000014.1"/>
</dbReference>
<dbReference type="GO" id="GO:0052621">
    <property type="term" value="F:diguanylate cyclase activity"/>
    <property type="evidence" value="ECO:0007669"/>
    <property type="project" value="UniProtKB-EC"/>
</dbReference>
<dbReference type="InterPro" id="IPR052163">
    <property type="entry name" value="DGC-Regulatory_Protein"/>
</dbReference>
<dbReference type="InterPro" id="IPR001610">
    <property type="entry name" value="PAC"/>
</dbReference>